<evidence type="ECO:0000256" key="1">
    <source>
        <dbReference type="SAM" id="Phobius"/>
    </source>
</evidence>
<evidence type="ECO:0000313" key="3">
    <source>
        <dbReference type="Proteomes" id="UP001153620"/>
    </source>
</evidence>
<gene>
    <name evidence="2" type="ORF">CHIRRI_LOCUS7976</name>
</gene>
<dbReference type="EMBL" id="OU895878">
    <property type="protein sequence ID" value="CAG9805099.1"/>
    <property type="molecule type" value="Genomic_DNA"/>
</dbReference>
<proteinExistence type="predicted"/>
<organism evidence="2 3">
    <name type="scientific">Chironomus riparius</name>
    <dbReference type="NCBI Taxonomy" id="315576"/>
    <lineage>
        <taxon>Eukaryota</taxon>
        <taxon>Metazoa</taxon>
        <taxon>Ecdysozoa</taxon>
        <taxon>Arthropoda</taxon>
        <taxon>Hexapoda</taxon>
        <taxon>Insecta</taxon>
        <taxon>Pterygota</taxon>
        <taxon>Neoptera</taxon>
        <taxon>Endopterygota</taxon>
        <taxon>Diptera</taxon>
        <taxon>Nematocera</taxon>
        <taxon>Chironomoidea</taxon>
        <taxon>Chironomidae</taxon>
        <taxon>Chironominae</taxon>
        <taxon>Chironomus</taxon>
    </lineage>
</organism>
<accession>A0A9N9RXC2</accession>
<dbReference type="PANTHER" id="PTHR10974:SF73">
    <property type="entry name" value="FI21235P1"/>
    <property type="match status" value="1"/>
</dbReference>
<dbReference type="Gene3D" id="3.40.720.10">
    <property type="entry name" value="Alkaline Phosphatase, subunit A"/>
    <property type="match status" value="1"/>
</dbReference>
<feature type="transmembrane region" description="Helical" evidence="1">
    <location>
        <begin position="12"/>
        <end position="29"/>
    </location>
</feature>
<sequence>MFFKKGIRRRNILLVVIIICVYLIVSYIHQGRDVGDTKEKIILIEESIRSQVNQGKCKVPTIPYDSPEMMKFMKDEEPIDCGNDVDWVACNVSFCHIKKHIIQQKGGFISCEFTDILRNGDSNYQYGSTTRSTNKYMLQNSDFVRIKCKAADGSKWFGTGIGIRKDVDIVKRHKSVDGYNVIMFGFDSMSRNAFIRKLPKSYNYLTNELKADVLKGYNIIGDGTPQALIPLLTGYTELELPETRKRKFSSNYVNVYPMIWKEYQKAGYVTSFNEDQPKIGTFSYRLKGFDEQPTDHYMRNYYVAIEYELSNYKKFCVGSRPKHQVMFDYTYDFMHKYHNTNPYFLFSFHAELSHDSINLIGLVDDDLENWLKKLNSSSMLNKTLLIFMSDHGNRFMETRNSLNGKLEERLPFFSFIFPESFKRKYSAHYKNFQANVNSLVTPFDVHETLSDFLEIQLYGRNKKSSHARAISLFNKIGDRNCGEAFIEPHWCSCLSWRQLNDTTSEEVIRAANAVIEAINKYTSDYRDICEPLILKEVVWSAKLIPQKNLLNFKTNKDTDGFLADFNADTKVTSEMFQINIITLPSLAIYESSVLYDFINNVFRVKISDISRTNKYGSQASCIYDQNPELRKFCYCKDST</sequence>
<dbReference type="AlphaFoldDB" id="A0A9N9RXC2"/>
<dbReference type="Pfam" id="PF02995">
    <property type="entry name" value="DUF229"/>
    <property type="match status" value="1"/>
</dbReference>
<dbReference type="Proteomes" id="UP001153620">
    <property type="component" value="Chromosome 2"/>
</dbReference>
<dbReference type="SUPFAM" id="SSF53649">
    <property type="entry name" value="Alkaline phosphatase-like"/>
    <property type="match status" value="1"/>
</dbReference>
<dbReference type="InterPro" id="IPR017850">
    <property type="entry name" value="Alkaline_phosphatase_core_sf"/>
</dbReference>
<dbReference type="PANTHER" id="PTHR10974">
    <property type="entry name" value="FI08016P-RELATED"/>
    <property type="match status" value="1"/>
</dbReference>
<name>A0A9N9RXC2_9DIPT</name>
<keyword evidence="3" id="KW-1185">Reference proteome</keyword>
<protein>
    <submittedName>
        <fullName evidence="2">Uncharacterized protein</fullName>
    </submittedName>
</protein>
<dbReference type="CDD" id="cd16021">
    <property type="entry name" value="ALP_like"/>
    <property type="match status" value="1"/>
</dbReference>
<dbReference type="InterPro" id="IPR004245">
    <property type="entry name" value="DUF229"/>
</dbReference>
<keyword evidence="1" id="KW-0472">Membrane</keyword>
<keyword evidence="1" id="KW-1133">Transmembrane helix</keyword>
<dbReference type="OrthoDB" id="413313at2759"/>
<reference evidence="2" key="1">
    <citation type="submission" date="2022-01" db="EMBL/GenBank/DDBJ databases">
        <authorList>
            <person name="King R."/>
        </authorList>
    </citation>
    <scope>NUCLEOTIDE SEQUENCE</scope>
</reference>
<reference evidence="2" key="2">
    <citation type="submission" date="2022-10" db="EMBL/GenBank/DDBJ databases">
        <authorList>
            <consortium name="ENA_rothamsted_submissions"/>
            <consortium name="culmorum"/>
            <person name="King R."/>
        </authorList>
    </citation>
    <scope>NUCLEOTIDE SEQUENCE</scope>
</reference>
<dbReference type="FunFam" id="3.40.720.10:FF:000017">
    <property type="entry name" value="Predicted protein"/>
    <property type="match status" value="1"/>
</dbReference>
<dbReference type="GO" id="GO:0005615">
    <property type="term" value="C:extracellular space"/>
    <property type="evidence" value="ECO:0007669"/>
    <property type="project" value="TreeGrafter"/>
</dbReference>
<keyword evidence="1" id="KW-0812">Transmembrane</keyword>
<evidence type="ECO:0000313" key="2">
    <source>
        <dbReference type="EMBL" id="CAG9805099.1"/>
    </source>
</evidence>